<dbReference type="SUPFAM" id="SSF56655">
    <property type="entry name" value="Carbohydrate phosphatase"/>
    <property type="match status" value="1"/>
</dbReference>
<keyword evidence="6" id="KW-0460">Magnesium</keyword>
<keyword evidence="5" id="KW-0378">Hydrolase</keyword>
<sequence>MPSSKKQPASRESRVQTWRRKLQGAAGRAVTHPARDKCGECVVTHQGCEPVHEELREPLLKLRDMILRGPIDARSREFQALTRQISILRDRYHPNSKRSKGAASDGTGDDADSSIATNPSTAQGGDAPPAMVTRRAAAAQADDTRASGDEEQPVPAHATNTAPDEPATAATVATANTLDAALSQLLQTNAQLSESISTLVKANADLSKANADLSEVARTAQAQEIKATDALRDANERWLNDFPARLMNIQLSEKTLFGESTEGRARRRWMTRSFRVEVGAGQQQRPRTLVIMAPPQKLSFTTLDVFTETRFAGNPLAVVRVPAAARDGLTQELKQRIAREFNLSETVFLHDADDDDEAATSRRADIFTVDQELPFAGHPTIGTAVLVRNVLRWAHVDTLVTKAGPIGIAPEEADPRRILAQIPHDVHVHTKTLRDVLEGDGATALGEAAVRAAYRELSDDAATREAELAAPAVSIVRGMTFLLVELPSVEHLARVSVSKRLDFRDLSKALLDEGPWHDSFMSRYYYVKEPNPSQASAVAWSGHTRMVELDFEDPATGSAACTLASYLTLSGKATAASGTNKLKFDIVQGEHMGRRSDIAIEIHAKPAGGIDKLFLGGTAVPVMEGTITVGGIISSARRRPEAHHRTGESSPTWLLPLPLQNSIIAYPPTTYMSDTTTTTTPPRRHNSHPSRPSFVSRHLPLLLLLSLLVLTLAILLPNASSVVPRLRQLSNHFLLRRPSIVAATAAAVTMASSSSAAPAYERELLVAQLAVQRAAILTRRVFHEKAKGTVDKSDKSPVTVGDFGAQALIIAALRHNFPADAIVAEEEAAQLREDPALRDTIWELVRDTRLADDAAERDVLGGAVPSVDAMLELIDRGDSKGGNSGRIWTIDPIDGTKGFLRGGQYAVCLGLMVDGDVKVGVLGCPNLPVDDAARLTTDIGGANQTDDAAAGRGVLFSAVQARGATSRPLATGALAEPAKPISMRPIRDLAAATFCESVEAGHSAHDDQALISQRLGITQPSVRMDSQAKYGSIARGAGDIYLRLPVKATYQEKIWDHAAGDLIVREAGGQVTDIHGKRLDFGVGRTLANNKGVVAAPAAVHATVLDAVQEVLKIKQ</sequence>
<dbReference type="CDD" id="cd01517">
    <property type="entry name" value="PAP_phosphatase"/>
    <property type="match status" value="1"/>
</dbReference>
<comment type="catalytic activity">
    <reaction evidence="8">
        <text>adenosine 3',5'-bisphosphate + H2O = AMP + phosphate</text>
        <dbReference type="Rhea" id="RHEA:10040"/>
        <dbReference type="ChEBI" id="CHEBI:15377"/>
        <dbReference type="ChEBI" id="CHEBI:43474"/>
        <dbReference type="ChEBI" id="CHEBI:58343"/>
        <dbReference type="ChEBI" id="CHEBI:456215"/>
        <dbReference type="EC" id="3.1.3.7"/>
    </reaction>
    <physiologicalReaction direction="left-to-right" evidence="8">
        <dbReference type="Rhea" id="RHEA:10041"/>
    </physiologicalReaction>
</comment>
<dbReference type="PANTHER" id="PTHR43200:SF6">
    <property type="entry name" value="3'(2'),5'-BISPHOSPHATE NUCLEOTIDASE"/>
    <property type="match status" value="1"/>
</dbReference>
<comment type="caution">
    <text evidence="11">The sequence shown here is derived from an EMBL/GenBank/DDBJ whole genome shotgun (WGS) entry which is preliminary data.</text>
</comment>
<dbReference type="Gene3D" id="3.40.190.80">
    <property type="match status" value="1"/>
</dbReference>
<comment type="catalytic activity">
    <reaction evidence="9">
        <text>3'-phosphoadenylyl sulfate + H2O = adenosine 5'-phosphosulfate + phosphate</text>
        <dbReference type="Rhea" id="RHEA:77639"/>
        <dbReference type="ChEBI" id="CHEBI:15377"/>
        <dbReference type="ChEBI" id="CHEBI:43474"/>
        <dbReference type="ChEBI" id="CHEBI:58243"/>
        <dbReference type="ChEBI" id="CHEBI:58339"/>
        <dbReference type="EC" id="3.1.3.7"/>
    </reaction>
    <physiologicalReaction direction="left-to-right" evidence="9">
        <dbReference type="Rhea" id="RHEA:77640"/>
    </physiologicalReaction>
</comment>
<evidence type="ECO:0000313" key="12">
    <source>
        <dbReference type="Proteomes" id="UP001287286"/>
    </source>
</evidence>
<keyword evidence="4" id="KW-0479">Metal-binding</keyword>
<dbReference type="InterPro" id="IPR006239">
    <property type="entry name" value="DPNP"/>
</dbReference>
<dbReference type="PANTHER" id="PTHR43200">
    <property type="entry name" value="PHOSPHATASE"/>
    <property type="match status" value="1"/>
</dbReference>
<gene>
    <name evidence="11" type="ORF">Purlil1_6606</name>
</gene>
<feature type="compositionally biased region" description="Low complexity" evidence="10">
    <location>
        <begin position="158"/>
        <end position="168"/>
    </location>
</feature>
<comment type="similarity">
    <text evidence="2">Belongs to the inositol monophosphatase superfamily.</text>
</comment>
<dbReference type="Pfam" id="PF02567">
    <property type="entry name" value="PhzC-PhzF"/>
    <property type="match status" value="1"/>
</dbReference>
<evidence type="ECO:0000256" key="4">
    <source>
        <dbReference type="ARBA" id="ARBA00022723"/>
    </source>
</evidence>
<evidence type="ECO:0000256" key="6">
    <source>
        <dbReference type="ARBA" id="ARBA00022842"/>
    </source>
</evidence>
<dbReference type="SUPFAM" id="SSF54506">
    <property type="entry name" value="Diaminopimelate epimerase-like"/>
    <property type="match status" value="1"/>
</dbReference>
<accession>A0ABR0BYL3</accession>
<dbReference type="InterPro" id="IPR051090">
    <property type="entry name" value="Inositol_monoP_superfamily"/>
</dbReference>
<dbReference type="Proteomes" id="UP001287286">
    <property type="component" value="Unassembled WGS sequence"/>
</dbReference>
<evidence type="ECO:0000256" key="2">
    <source>
        <dbReference type="ARBA" id="ARBA00009759"/>
    </source>
</evidence>
<dbReference type="NCBIfam" id="TIGR01330">
    <property type="entry name" value="bisphos_HAL2"/>
    <property type="match status" value="1"/>
</dbReference>
<evidence type="ECO:0000256" key="9">
    <source>
        <dbReference type="ARBA" id="ARBA00044484"/>
    </source>
</evidence>
<keyword evidence="12" id="KW-1185">Reference proteome</keyword>
<dbReference type="Gene3D" id="3.30.540.10">
    <property type="entry name" value="Fructose-1,6-Bisphosphatase, subunit A, domain 1"/>
    <property type="match status" value="1"/>
</dbReference>
<protein>
    <recommendedName>
        <fullName evidence="3">3'(2'),5'-bisphosphate nucleotidase</fullName>
        <ecNumber evidence="3">3.1.3.7</ecNumber>
    </recommendedName>
</protein>
<dbReference type="Pfam" id="PF00459">
    <property type="entry name" value="Inositol_P"/>
    <property type="match status" value="1"/>
</dbReference>
<evidence type="ECO:0000313" key="11">
    <source>
        <dbReference type="EMBL" id="KAK4089173.1"/>
    </source>
</evidence>
<dbReference type="EMBL" id="JAWRVI010000021">
    <property type="protein sequence ID" value="KAK4089173.1"/>
    <property type="molecule type" value="Genomic_DNA"/>
</dbReference>
<proteinExistence type="inferred from homology"/>
<reference evidence="11 12" key="1">
    <citation type="journal article" date="2024" name="Microbiol. Resour. Announc.">
        <title>Genome annotations for the ascomycete fungi Trichoderma harzianum, Trichoderma aggressivum, and Purpureocillium lilacinum.</title>
        <authorList>
            <person name="Beijen E.P.W."/>
            <person name="Ohm R.A."/>
        </authorList>
    </citation>
    <scope>NUCLEOTIDE SEQUENCE [LARGE SCALE GENOMIC DNA]</scope>
    <source>
        <strain evidence="11 12">CBS 150709</strain>
    </source>
</reference>
<evidence type="ECO:0000256" key="3">
    <source>
        <dbReference type="ARBA" id="ARBA00012633"/>
    </source>
</evidence>
<feature type="region of interest" description="Disordered" evidence="10">
    <location>
        <begin position="1"/>
        <end position="34"/>
    </location>
</feature>
<dbReference type="InterPro" id="IPR020583">
    <property type="entry name" value="Inositol_monoP_metal-BS"/>
</dbReference>
<dbReference type="PROSITE" id="PS00629">
    <property type="entry name" value="IMP_1"/>
    <property type="match status" value="1"/>
</dbReference>
<dbReference type="InterPro" id="IPR020550">
    <property type="entry name" value="Inositol_monophosphatase_CS"/>
</dbReference>
<feature type="region of interest" description="Disordered" evidence="10">
    <location>
        <begin position="89"/>
        <end position="168"/>
    </location>
</feature>
<dbReference type="InterPro" id="IPR000760">
    <property type="entry name" value="Inositol_monophosphatase-like"/>
</dbReference>
<evidence type="ECO:0000256" key="1">
    <source>
        <dbReference type="ARBA" id="ARBA00001946"/>
    </source>
</evidence>
<dbReference type="InterPro" id="IPR003719">
    <property type="entry name" value="Phenazine_PhzF-like"/>
</dbReference>
<dbReference type="PROSITE" id="PS00630">
    <property type="entry name" value="IMP_2"/>
    <property type="match status" value="1"/>
</dbReference>
<evidence type="ECO:0000256" key="10">
    <source>
        <dbReference type="SAM" id="MobiDB-lite"/>
    </source>
</evidence>
<name>A0ABR0BYL3_PURLI</name>
<dbReference type="EC" id="3.1.3.7" evidence="3"/>
<organism evidence="11 12">
    <name type="scientific">Purpureocillium lilacinum</name>
    <name type="common">Paecilomyces lilacinus</name>
    <dbReference type="NCBI Taxonomy" id="33203"/>
    <lineage>
        <taxon>Eukaryota</taxon>
        <taxon>Fungi</taxon>
        <taxon>Dikarya</taxon>
        <taxon>Ascomycota</taxon>
        <taxon>Pezizomycotina</taxon>
        <taxon>Sordariomycetes</taxon>
        <taxon>Hypocreomycetidae</taxon>
        <taxon>Hypocreales</taxon>
        <taxon>Ophiocordycipitaceae</taxon>
        <taxon>Purpureocillium</taxon>
    </lineage>
</organism>
<comment type="cofactor">
    <cofactor evidence="1">
        <name>Mg(2+)</name>
        <dbReference type="ChEBI" id="CHEBI:18420"/>
    </cofactor>
</comment>
<dbReference type="NCBIfam" id="TIGR00654">
    <property type="entry name" value="PhzF_family"/>
    <property type="match status" value="1"/>
</dbReference>
<dbReference type="Gene3D" id="3.10.310.10">
    <property type="entry name" value="Diaminopimelate Epimerase, Chain A, domain 1"/>
    <property type="match status" value="2"/>
</dbReference>
<evidence type="ECO:0000256" key="8">
    <source>
        <dbReference type="ARBA" id="ARBA00044479"/>
    </source>
</evidence>
<feature type="compositionally biased region" description="Low complexity" evidence="10">
    <location>
        <begin position="127"/>
        <end position="141"/>
    </location>
</feature>
<evidence type="ECO:0000256" key="5">
    <source>
        <dbReference type="ARBA" id="ARBA00022801"/>
    </source>
</evidence>
<evidence type="ECO:0000256" key="7">
    <source>
        <dbReference type="ARBA" id="ARBA00044466"/>
    </source>
</evidence>
<comment type="catalytic activity">
    <reaction evidence="7">
        <text>adenosine 2',5'-bisphosphate + H2O = AMP + phosphate</text>
        <dbReference type="Rhea" id="RHEA:77643"/>
        <dbReference type="ChEBI" id="CHEBI:15377"/>
        <dbReference type="ChEBI" id="CHEBI:43474"/>
        <dbReference type="ChEBI" id="CHEBI:194156"/>
        <dbReference type="ChEBI" id="CHEBI:456215"/>
        <dbReference type="EC" id="3.1.3.7"/>
    </reaction>
    <physiologicalReaction direction="left-to-right" evidence="7">
        <dbReference type="Rhea" id="RHEA:77644"/>
    </physiologicalReaction>
</comment>